<dbReference type="Proteomes" id="UP000494119">
    <property type="component" value="Unassembled WGS sequence"/>
</dbReference>
<protein>
    <submittedName>
        <fullName evidence="1">N-ethylmaleimide reductase</fullName>
        <ecNumber evidence="1">1.3.1.-</ecNumber>
    </submittedName>
</protein>
<dbReference type="PANTHER" id="PTHR22893:SF91">
    <property type="entry name" value="NADPH DEHYDROGENASE 2-RELATED"/>
    <property type="match status" value="1"/>
</dbReference>
<organism evidence="1 2">
    <name type="scientific">Paraburkholderia caffeinitolerans</name>
    <dbReference type="NCBI Taxonomy" id="1723730"/>
    <lineage>
        <taxon>Bacteria</taxon>
        <taxon>Pseudomonadati</taxon>
        <taxon>Pseudomonadota</taxon>
        <taxon>Betaproteobacteria</taxon>
        <taxon>Burkholderiales</taxon>
        <taxon>Burkholderiaceae</taxon>
        <taxon>Paraburkholderia</taxon>
    </lineage>
</organism>
<evidence type="ECO:0000313" key="2">
    <source>
        <dbReference type="Proteomes" id="UP000494119"/>
    </source>
</evidence>
<proteinExistence type="predicted"/>
<dbReference type="EC" id="1.3.1.-" evidence="1"/>
<evidence type="ECO:0000313" key="1">
    <source>
        <dbReference type="EMBL" id="CAB3808171.1"/>
    </source>
</evidence>
<keyword evidence="1" id="KW-0560">Oxidoreductase</keyword>
<name>A0A6J5GZL7_9BURK</name>
<keyword evidence="2" id="KW-1185">Reference proteome</keyword>
<dbReference type="EMBL" id="CADIKL010000057">
    <property type="protein sequence ID" value="CAB3808171.1"/>
    <property type="molecule type" value="Genomic_DNA"/>
</dbReference>
<dbReference type="AlphaFoldDB" id="A0A6J5GZL7"/>
<sequence>MRVISGGSIENRARFALEVAAAITEEIGADVESGLADLESYGQMVLANPDFVERLKTHSPMNEVMRNGFFGGAAVGYSDYPTLRVAQGV</sequence>
<dbReference type="InterPro" id="IPR013785">
    <property type="entry name" value="Aldolase_TIM"/>
</dbReference>
<dbReference type="GO" id="GO:0005829">
    <property type="term" value="C:cytosol"/>
    <property type="evidence" value="ECO:0007669"/>
    <property type="project" value="TreeGrafter"/>
</dbReference>
<dbReference type="SUPFAM" id="SSF51395">
    <property type="entry name" value="FMN-linked oxidoreductases"/>
    <property type="match status" value="1"/>
</dbReference>
<accession>A0A6J5GZL7</accession>
<dbReference type="InterPro" id="IPR045247">
    <property type="entry name" value="Oye-like"/>
</dbReference>
<gene>
    <name evidence="1" type="primary">nemA_3</name>
    <name evidence="1" type="ORF">LMG28688_06707</name>
</gene>
<dbReference type="GO" id="GO:0016491">
    <property type="term" value="F:oxidoreductase activity"/>
    <property type="evidence" value="ECO:0007669"/>
    <property type="project" value="UniProtKB-KW"/>
</dbReference>
<dbReference type="GO" id="GO:0010181">
    <property type="term" value="F:FMN binding"/>
    <property type="evidence" value="ECO:0007669"/>
    <property type="project" value="InterPro"/>
</dbReference>
<reference evidence="1 2" key="1">
    <citation type="submission" date="2020-04" db="EMBL/GenBank/DDBJ databases">
        <authorList>
            <person name="De Canck E."/>
        </authorList>
    </citation>
    <scope>NUCLEOTIDE SEQUENCE [LARGE SCALE GENOMIC DNA]</scope>
    <source>
        <strain evidence="1 2">LMG 28688</strain>
    </source>
</reference>
<dbReference type="Gene3D" id="3.20.20.70">
    <property type="entry name" value="Aldolase class I"/>
    <property type="match status" value="2"/>
</dbReference>
<dbReference type="PANTHER" id="PTHR22893">
    <property type="entry name" value="NADH OXIDOREDUCTASE-RELATED"/>
    <property type="match status" value="1"/>
</dbReference>